<dbReference type="PROSITE" id="PS01359">
    <property type="entry name" value="ZF_PHD_1"/>
    <property type="match status" value="1"/>
</dbReference>
<dbReference type="Pfam" id="PF00628">
    <property type="entry name" value="PHD"/>
    <property type="match status" value="1"/>
</dbReference>
<evidence type="ECO:0000256" key="3">
    <source>
        <dbReference type="ARBA" id="ARBA00022833"/>
    </source>
</evidence>
<keyword evidence="1" id="KW-0479">Metal-binding</keyword>
<dbReference type="PANTHER" id="PTHR46201:SF6">
    <property type="entry name" value="PHD FINGER PLANT-LIKE PROTEIN"/>
    <property type="match status" value="1"/>
</dbReference>
<organism evidence="7 8">
    <name type="scientific">Morus notabilis</name>
    <dbReference type="NCBI Taxonomy" id="981085"/>
    <lineage>
        <taxon>Eukaryota</taxon>
        <taxon>Viridiplantae</taxon>
        <taxon>Streptophyta</taxon>
        <taxon>Embryophyta</taxon>
        <taxon>Tracheophyta</taxon>
        <taxon>Spermatophyta</taxon>
        <taxon>Magnoliopsida</taxon>
        <taxon>eudicotyledons</taxon>
        <taxon>Gunneridae</taxon>
        <taxon>Pentapetalae</taxon>
        <taxon>rosids</taxon>
        <taxon>fabids</taxon>
        <taxon>Rosales</taxon>
        <taxon>Moraceae</taxon>
        <taxon>Moreae</taxon>
        <taxon>Morus</taxon>
    </lineage>
</organism>
<sequence>MVMGLGLGVKEDESTRRVKRRRLCRSELDVPDFKEFPPPQSEGQKPFRDSIKEFLSRHAQLALPPSLFPSLLSWRLSLRLSSVAVALHVVEEDVTSSSRSLYCDHCRVLGWSGHPVCQKRYHFIIRAESVVSLHDDDDDDDDDPDPYQAQVDDGRKSYLNSCSACGAPLLHFNDSRCRRCKTSISADDVEDWINVQLEDHTHLLHAVVHSNGFGHLLTLNGRQGGSLFLSGRQIMDFWDRLCCALFVRKISVMDVSKKHGMEYRLLHAITDGHSWYGNWGYQFGAGSYALTQDAYLKAVHSLSSTSLSPFLFHPRAPQSHLQSLIALYQSLSHTEFATFKDLFSFLLSLLRQVRALTSSDKPHFPSSNALCAWTRNDVECLQQAMIKILRASTGCGWVTRRALKGTMCKAASPELLEYCLKHFGGNVTHDGMVVHSHCNPTSSTIEYRLEPLSSTNARSGVNFVYPSEEQVLRDLRFLYESFLHPDTMVSYKPQRIRDQVIDSATKLLDCKQFVKVYVSETAAVESPQAIHLWCDVQLSDQPKGEPVVPPELIVLPLNANVAGLKSAVTQAFREVYPMFKRFQAEELVGYGSIDDSITVKFLVGTGGSVRLAGKCAAKHGLNRFRMERGIESWTVSCSCGAKDDDGERMLACDTCGVWQHIRCVGIANSDEIPAKFVCLKCINTYRNKHRSIHHSTKNGKYVSVFSRTCRGKAAASDDLKLTTNLTMASSVR</sequence>
<dbReference type="SMART" id="SM00249">
    <property type="entry name" value="PHD"/>
    <property type="match status" value="1"/>
</dbReference>
<evidence type="ECO:0000259" key="6">
    <source>
        <dbReference type="SMART" id="SM00249"/>
    </source>
</evidence>
<evidence type="ECO:0000256" key="2">
    <source>
        <dbReference type="ARBA" id="ARBA00022771"/>
    </source>
</evidence>
<dbReference type="GO" id="GO:0008270">
    <property type="term" value="F:zinc ion binding"/>
    <property type="evidence" value="ECO:0007669"/>
    <property type="project" value="UniProtKB-KW"/>
</dbReference>
<keyword evidence="8" id="KW-1185">Reference proteome</keyword>
<evidence type="ECO:0000256" key="5">
    <source>
        <dbReference type="ARBA" id="ARBA00023163"/>
    </source>
</evidence>
<name>W9S9P6_9ROSA</name>
<dbReference type="Pfam" id="PF25874">
    <property type="entry name" value="WHD_plant_repro"/>
    <property type="match status" value="1"/>
</dbReference>
<evidence type="ECO:0000256" key="4">
    <source>
        <dbReference type="ARBA" id="ARBA00023015"/>
    </source>
</evidence>
<dbReference type="InterPro" id="IPR057765">
    <property type="entry name" value="MS1-like_ubiquitin"/>
</dbReference>
<dbReference type="InterPro" id="IPR013083">
    <property type="entry name" value="Znf_RING/FYVE/PHD"/>
</dbReference>
<keyword evidence="3" id="KW-0862">Zinc</keyword>
<dbReference type="InterPro" id="IPR001965">
    <property type="entry name" value="Znf_PHD"/>
</dbReference>
<dbReference type="PANTHER" id="PTHR46201">
    <property type="entry name" value="PHD FINGER PROTEIN MALE MEIOCYTE DEATH 1-RELATED"/>
    <property type="match status" value="1"/>
</dbReference>
<dbReference type="SUPFAM" id="SSF57903">
    <property type="entry name" value="FYVE/PHD zinc finger"/>
    <property type="match status" value="1"/>
</dbReference>
<dbReference type="Pfam" id="PF25565">
    <property type="entry name" value="Ubiquitin_At1g33420"/>
    <property type="match status" value="1"/>
</dbReference>
<dbReference type="EMBL" id="KE346302">
    <property type="protein sequence ID" value="EXC32483.1"/>
    <property type="molecule type" value="Genomic_DNA"/>
</dbReference>
<dbReference type="KEGG" id="mnt:21395851"/>
<evidence type="ECO:0000313" key="7">
    <source>
        <dbReference type="EMBL" id="EXC32483.1"/>
    </source>
</evidence>
<keyword evidence="2" id="KW-0863">Zinc-finger</keyword>
<dbReference type="InterPro" id="IPR011011">
    <property type="entry name" value="Znf_FYVE_PHD"/>
</dbReference>
<dbReference type="OrthoDB" id="436852at2759"/>
<dbReference type="InterPro" id="IPR059080">
    <property type="entry name" value="WHD_PTC1"/>
</dbReference>
<dbReference type="InterPro" id="IPR019786">
    <property type="entry name" value="Zinc_finger_PHD-type_CS"/>
</dbReference>
<gene>
    <name evidence="7" type="ORF">L484_012650</name>
</gene>
<dbReference type="eggNOG" id="KOG1844">
    <property type="taxonomic scope" value="Eukaryota"/>
</dbReference>
<evidence type="ECO:0000256" key="1">
    <source>
        <dbReference type="ARBA" id="ARBA00022723"/>
    </source>
</evidence>
<keyword evidence="5" id="KW-0804">Transcription</keyword>
<dbReference type="InterPro" id="IPR058054">
    <property type="entry name" value="Znf_MS1-like"/>
</dbReference>
<dbReference type="InterPro" id="IPR019787">
    <property type="entry name" value="Znf_PHD-finger"/>
</dbReference>
<dbReference type="CDD" id="cd15556">
    <property type="entry name" value="PHD_MMD1_like"/>
    <property type="match status" value="1"/>
</dbReference>
<accession>W9S9P6</accession>
<dbReference type="AlphaFoldDB" id="W9S9P6"/>
<keyword evidence="4" id="KW-0805">Transcription regulation</keyword>
<feature type="domain" description="Zinc finger PHD-type" evidence="6">
    <location>
        <begin position="636"/>
        <end position="682"/>
    </location>
</feature>
<reference evidence="8" key="1">
    <citation type="submission" date="2013-01" db="EMBL/GenBank/DDBJ databases">
        <title>Draft Genome Sequence of a Mulberry Tree, Morus notabilis C.K. Schneid.</title>
        <authorList>
            <person name="He N."/>
            <person name="Zhao S."/>
        </authorList>
    </citation>
    <scope>NUCLEOTIDE SEQUENCE</scope>
</reference>
<proteinExistence type="predicted"/>
<dbReference type="STRING" id="981085.W9S9P6"/>
<evidence type="ECO:0000313" key="8">
    <source>
        <dbReference type="Proteomes" id="UP000030645"/>
    </source>
</evidence>
<dbReference type="Proteomes" id="UP000030645">
    <property type="component" value="Unassembled WGS sequence"/>
</dbReference>
<protein>
    <submittedName>
        <fullName evidence="7">PHD finger protein</fullName>
    </submittedName>
</protein>
<dbReference type="Gene3D" id="3.30.40.10">
    <property type="entry name" value="Zinc/RING finger domain, C3HC4 (zinc finger)"/>
    <property type="match status" value="1"/>
</dbReference>